<dbReference type="PANTHER" id="PTHR12110:SF21">
    <property type="entry name" value="XYLOSE ISOMERASE-LIKE TIM BARREL DOMAIN-CONTAINING PROTEIN"/>
    <property type="match status" value="1"/>
</dbReference>
<evidence type="ECO:0000313" key="3">
    <source>
        <dbReference type="Proteomes" id="UP000000271"/>
    </source>
</evidence>
<dbReference type="Pfam" id="PF01261">
    <property type="entry name" value="AP_endonuc_2"/>
    <property type="match status" value="1"/>
</dbReference>
<protein>
    <submittedName>
        <fullName evidence="2">Xylose isomerase domain protein TIM barrel</fullName>
    </submittedName>
</protein>
<dbReference type="InterPro" id="IPR050312">
    <property type="entry name" value="IolE/XylAMocC-like"/>
</dbReference>
<feature type="domain" description="Xylose isomerase-like TIM barrel" evidence="1">
    <location>
        <begin position="35"/>
        <end position="267"/>
    </location>
</feature>
<name>D6Y0B2_BACIE</name>
<accession>D6Y0B2</accession>
<keyword evidence="2" id="KW-0413">Isomerase</keyword>
<evidence type="ECO:0000259" key="1">
    <source>
        <dbReference type="Pfam" id="PF01261"/>
    </source>
</evidence>
<dbReference type="InterPro" id="IPR036237">
    <property type="entry name" value="Xyl_isomerase-like_sf"/>
</dbReference>
<dbReference type="OrthoDB" id="128241at2"/>
<gene>
    <name evidence="2" type="ordered locus">Bsel_0982</name>
</gene>
<dbReference type="GO" id="GO:0016853">
    <property type="term" value="F:isomerase activity"/>
    <property type="evidence" value="ECO:0007669"/>
    <property type="project" value="UniProtKB-KW"/>
</dbReference>
<organism evidence="2 3">
    <name type="scientific">Bacillus selenitireducens (strain ATCC 700615 / DSM 15326 / MLS10)</name>
    <dbReference type="NCBI Taxonomy" id="439292"/>
    <lineage>
        <taxon>Bacteria</taxon>
        <taxon>Bacillati</taxon>
        <taxon>Bacillota</taxon>
        <taxon>Bacilli</taxon>
        <taxon>Bacillales</taxon>
        <taxon>Bacillaceae</taxon>
        <taxon>Salisediminibacterium</taxon>
    </lineage>
</organism>
<keyword evidence="3" id="KW-1185">Reference proteome</keyword>
<dbReference type="InterPro" id="IPR013022">
    <property type="entry name" value="Xyl_isomerase-like_TIM-brl"/>
</dbReference>
<reference evidence="2" key="1">
    <citation type="submission" date="2009-10" db="EMBL/GenBank/DDBJ databases">
        <title>Complete sequence of Bacillus selenitireducens MLS10.</title>
        <authorList>
            <consortium name="US DOE Joint Genome Institute"/>
            <person name="Lucas S."/>
            <person name="Copeland A."/>
            <person name="Lapidus A."/>
            <person name="Glavina del Rio T."/>
            <person name="Dalin E."/>
            <person name="Tice H."/>
            <person name="Bruce D."/>
            <person name="Goodwin L."/>
            <person name="Pitluck S."/>
            <person name="Sims D."/>
            <person name="Brettin T."/>
            <person name="Detter J.C."/>
            <person name="Han C."/>
            <person name="Larimer F."/>
            <person name="Land M."/>
            <person name="Hauser L."/>
            <person name="Kyrpides N."/>
            <person name="Ovchinnikova G."/>
            <person name="Stolz J."/>
        </authorList>
    </citation>
    <scope>NUCLEOTIDE SEQUENCE [LARGE SCALE GENOMIC DNA]</scope>
    <source>
        <strain evidence="2">MLS10</strain>
    </source>
</reference>
<dbReference type="Proteomes" id="UP000000271">
    <property type="component" value="Chromosome"/>
</dbReference>
<dbReference type="SUPFAM" id="SSF51658">
    <property type="entry name" value="Xylose isomerase-like"/>
    <property type="match status" value="1"/>
</dbReference>
<dbReference type="EMBL" id="CP001791">
    <property type="protein sequence ID" value="ADH98503.1"/>
    <property type="molecule type" value="Genomic_DNA"/>
</dbReference>
<dbReference type="RefSeq" id="WP_013171928.1">
    <property type="nucleotide sequence ID" value="NC_014219.1"/>
</dbReference>
<dbReference type="HOGENOM" id="CLU_080433_0_0_9"/>
<dbReference type="eggNOG" id="COG1082">
    <property type="taxonomic scope" value="Bacteria"/>
</dbReference>
<dbReference type="STRING" id="439292.Bsel_0982"/>
<dbReference type="Gene3D" id="3.20.20.150">
    <property type="entry name" value="Divalent-metal-dependent TIM barrel enzymes"/>
    <property type="match status" value="1"/>
</dbReference>
<dbReference type="KEGG" id="bse:Bsel_0982"/>
<sequence length="278" mass="31438">MRLTGQFFQDVSTPEKWISELNRLGYSASVCPVDTAASDFELMAFRQAAKTNDILISEVGAWSNPISPDDRIRKAAVSHCKGQLELAERIGALSCVNIAGSLADNWDGPHPDHFHPDTFTLVVDTVREIIDDVKPVNAKYALEMLPWMIPDGRESYESLVKAIDREAFGVHFDPANMIHSPRAYFNNAELIKDFVDRLGHFICNVHVRDVRLEHELSVHIRETVPGDGFMDYRTLLKELHGLGRDFALRMEHFKEEESYLSGAAYIRGIAEREGIVIR</sequence>
<dbReference type="AlphaFoldDB" id="D6Y0B2"/>
<evidence type="ECO:0000313" key="2">
    <source>
        <dbReference type="EMBL" id="ADH98503.1"/>
    </source>
</evidence>
<dbReference type="PANTHER" id="PTHR12110">
    <property type="entry name" value="HYDROXYPYRUVATE ISOMERASE"/>
    <property type="match status" value="1"/>
</dbReference>
<proteinExistence type="predicted"/>